<dbReference type="PATRIC" id="fig|243090.15.peg.1546"/>
<dbReference type="PRINTS" id="PR00146">
    <property type="entry name" value="DHPICSNTHASE"/>
</dbReference>
<reference evidence="15 16" key="1">
    <citation type="journal article" date="2003" name="Proc. Natl. Acad. Sci. U.S.A.">
        <title>Complete genome sequence of the marine planctomycete Pirellula sp. strain 1.</title>
        <authorList>
            <person name="Gloeckner F.O."/>
            <person name="Kube M."/>
            <person name="Bauer M."/>
            <person name="Teeling H."/>
            <person name="Lombardot T."/>
            <person name="Ludwig W."/>
            <person name="Gade D."/>
            <person name="Beck A."/>
            <person name="Borzym K."/>
            <person name="Heitmann K."/>
            <person name="Rabus R."/>
            <person name="Schlesner H."/>
            <person name="Amann R."/>
            <person name="Reinhardt R."/>
        </authorList>
    </citation>
    <scope>NUCLEOTIDE SEQUENCE [LARGE SCALE GENOMIC DNA]</scope>
    <source>
        <strain evidence="16">DSM 10527 / NCIMB 13988 / SH1</strain>
    </source>
</reference>
<dbReference type="InterPro" id="IPR005264">
    <property type="entry name" value="NanA"/>
</dbReference>
<feature type="binding site" evidence="14">
    <location>
        <position position="222"/>
    </location>
    <ligand>
        <name>pyruvate</name>
        <dbReference type="ChEBI" id="CHEBI:15361"/>
    </ligand>
</feature>
<dbReference type="OrthoDB" id="9771791at2"/>
<evidence type="ECO:0000256" key="7">
    <source>
        <dbReference type="ARBA" id="ARBA00023239"/>
    </source>
</evidence>
<evidence type="ECO:0000256" key="8">
    <source>
        <dbReference type="ARBA" id="ARBA00023270"/>
    </source>
</evidence>
<evidence type="ECO:0000313" key="16">
    <source>
        <dbReference type="Proteomes" id="UP000001025"/>
    </source>
</evidence>
<feature type="binding site" evidence="14">
    <location>
        <position position="60"/>
    </location>
    <ligand>
        <name>pyruvate</name>
        <dbReference type="ChEBI" id="CHEBI:15361"/>
    </ligand>
</feature>
<dbReference type="InParanoid" id="Q7UUE0"/>
<dbReference type="InterPro" id="IPR002220">
    <property type="entry name" value="DapA-like"/>
</dbReference>
<dbReference type="AlphaFoldDB" id="Q7UUE0"/>
<dbReference type="PIRSF" id="PIRSF001365">
    <property type="entry name" value="DHDPS"/>
    <property type="match status" value="1"/>
</dbReference>
<dbReference type="GO" id="GO:0005737">
    <property type="term" value="C:cytoplasm"/>
    <property type="evidence" value="ECO:0007669"/>
    <property type="project" value="UniProtKB-SubCell"/>
</dbReference>
<accession>Q7UUE0</accession>
<name>Q7UUE0_RHOBA</name>
<evidence type="ECO:0000256" key="14">
    <source>
        <dbReference type="PIRSR" id="PIRSR001365-2"/>
    </source>
</evidence>
<dbReference type="Pfam" id="PF00701">
    <property type="entry name" value="DHDPS"/>
    <property type="match status" value="1"/>
</dbReference>
<evidence type="ECO:0000256" key="11">
    <source>
        <dbReference type="ARBA" id="ARBA00044906"/>
    </source>
</evidence>
<evidence type="ECO:0000313" key="15">
    <source>
        <dbReference type="EMBL" id="CAD73140.1"/>
    </source>
</evidence>
<keyword evidence="7 12" id="KW-0456">Lyase</keyword>
<dbReference type="PANTHER" id="PTHR12128">
    <property type="entry name" value="DIHYDRODIPICOLINATE SYNTHASE"/>
    <property type="match status" value="1"/>
</dbReference>
<comment type="pathway">
    <text evidence="2">Amino-sugar metabolism; N-acetylneuraminate degradation.</text>
</comment>
<dbReference type="PANTHER" id="PTHR12128:SF21">
    <property type="entry name" value="N-ACETYLNEURAMINATE LYASE"/>
    <property type="match status" value="1"/>
</dbReference>
<dbReference type="EnsemblBacteria" id="CAD73140">
    <property type="protein sequence ID" value="CAD73140"/>
    <property type="gene ID" value="RB3352"/>
</dbReference>
<dbReference type="GO" id="GO:0008747">
    <property type="term" value="F:N-acetylneuraminate lyase activity"/>
    <property type="evidence" value="ECO:0000318"/>
    <property type="project" value="GO_Central"/>
</dbReference>
<dbReference type="STRING" id="243090.RB3352"/>
<comment type="catalytic activity">
    <reaction evidence="11">
        <text>aceneuramate = aldehydo-N-acetyl-D-mannosamine + pyruvate</text>
        <dbReference type="Rhea" id="RHEA:23296"/>
        <dbReference type="ChEBI" id="CHEBI:15361"/>
        <dbReference type="ChEBI" id="CHEBI:17122"/>
        <dbReference type="ChEBI" id="CHEBI:173083"/>
        <dbReference type="EC" id="4.1.3.3"/>
    </reaction>
</comment>
<evidence type="ECO:0000256" key="3">
    <source>
        <dbReference type="ARBA" id="ARBA00006324"/>
    </source>
</evidence>
<feature type="active site" description="Proton donor/acceptor" evidence="13">
    <location>
        <position position="150"/>
    </location>
</feature>
<evidence type="ECO:0000256" key="13">
    <source>
        <dbReference type="PIRSR" id="PIRSR001365-1"/>
    </source>
</evidence>
<dbReference type="HOGENOM" id="CLU_049343_6_1_0"/>
<dbReference type="GO" id="GO:0019262">
    <property type="term" value="P:N-acetylneuraminate catabolic process"/>
    <property type="evidence" value="ECO:0000318"/>
    <property type="project" value="GO_Central"/>
</dbReference>
<dbReference type="EC" id="4.1.3.3" evidence="5"/>
<evidence type="ECO:0000256" key="2">
    <source>
        <dbReference type="ARBA" id="ARBA00004878"/>
    </source>
</evidence>
<dbReference type="CDD" id="cd00954">
    <property type="entry name" value="NAL"/>
    <property type="match status" value="1"/>
</dbReference>
<dbReference type="Proteomes" id="UP000001025">
    <property type="component" value="Chromosome"/>
</dbReference>
<keyword evidence="6" id="KW-0963">Cytoplasm</keyword>
<evidence type="ECO:0000256" key="5">
    <source>
        <dbReference type="ARBA" id="ARBA00012911"/>
    </source>
</evidence>
<sequence length="322" mass="34857">MMVDESLLMQRMAGRKLSGLIAATYTPMKACGDLNLDVVPAMVEKLLLDGVSGLYVCGSTGEGMSLTTRERQLVASAFVNATAGRVPVIVQVGHNSLREAQELAKHAQQIGASAISATCPSYFKVASVQSLTLCMQELAAAAPETPFYYYHIPVLTGSSIDMVEFLTHADEAIPTLVGLKYTDTMLFEFQRCLELSNRKFDVVWGCDEMLLGATATGARAAIGSTYNLAAKIYRKMTLALASGQLETARQWQSKSIEMICTIGRYPFHPAMKAILAMQGLDVGPCRLPLESLSQSQVESLRESLDAIGFFEWSGDTSKPSDA</sequence>
<keyword evidence="8" id="KW-0704">Schiff base</keyword>
<dbReference type="SUPFAM" id="SSF51569">
    <property type="entry name" value="Aldolase"/>
    <property type="match status" value="1"/>
</dbReference>
<dbReference type="GO" id="GO:0005975">
    <property type="term" value="P:carbohydrate metabolic process"/>
    <property type="evidence" value="ECO:0007669"/>
    <property type="project" value="InterPro"/>
</dbReference>
<organism evidence="15 16">
    <name type="scientific">Rhodopirellula baltica (strain DSM 10527 / NCIMB 13988 / SH1)</name>
    <dbReference type="NCBI Taxonomy" id="243090"/>
    <lineage>
        <taxon>Bacteria</taxon>
        <taxon>Pseudomonadati</taxon>
        <taxon>Planctomycetota</taxon>
        <taxon>Planctomycetia</taxon>
        <taxon>Pirellulales</taxon>
        <taxon>Pirellulaceae</taxon>
        <taxon>Rhodopirellula</taxon>
    </lineage>
</organism>
<comment type="similarity">
    <text evidence="3">Belongs to the DapA family. NanA subfamily.</text>
</comment>
<keyword evidence="9" id="KW-0119">Carbohydrate metabolism</keyword>
<feature type="active site" description="Schiff-base intermediate with substrate" evidence="13">
    <location>
        <position position="180"/>
    </location>
</feature>
<comment type="subcellular location">
    <subcellularLocation>
        <location evidence="1">Cytoplasm</location>
    </subcellularLocation>
</comment>
<dbReference type="InterPro" id="IPR013785">
    <property type="entry name" value="Aldolase_TIM"/>
</dbReference>
<dbReference type="EMBL" id="BX294138">
    <property type="protein sequence ID" value="CAD73140.1"/>
    <property type="molecule type" value="Genomic_DNA"/>
</dbReference>
<protein>
    <recommendedName>
        <fullName evidence="10">N-acetylneuraminate lyase</fullName>
        <ecNumber evidence="5">4.1.3.3</ecNumber>
    </recommendedName>
</protein>
<gene>
    <name evidence="15" type="primary">nanA</name>
    <name evidence="15" type="ordered locus">RB3352</name>
</gene>
<evidence type="ECO:0000256" key="9">
    <source>
        <dbReference type="ARBA" id="ARBA00023277"/>
    </source>
</evidence>
<dbReference type="KEGG" id="rba:RB3352"/>
<comment type="subunit">
    <text evidence="4">Homotetramer.</text>
</comment>
<evidence type="ECO:0000256" key="4">
    <source>
        <dbReference type="ARBA" id="ARBA00011881"/>
    </source>
</evidence>
<proteinExistence type="inferred from homology"/>
<evidence type="ECO:0000256" key="1">
    <source>
        <dbReference type="ARBA" id="ARBA00004496"/>
    </source>
</evidence>
<keyword evidence="16" id="KW-1185">Reference proteome</keyword>
<evidence type="ECO:0000256" key="12">
    <source>
        <dbReference type="PIRNR" id="PIRNR001365"/>
    </source>
</evidence>
<evidence type="ECO:0000256" key="10">
    <source>
        <dbReference type="ARBA" id="ARBA00039936"/>
    </source>
</evidence>
<dbReference type="eggNOG" id="COG0329">
    <property type="taxonomic scope" value="Bacteria"/>
</dbReference>
<dbReference type="InterPro" id="IPR020624">
    <property type="entry name" value="Schiff_base-form_aldolases_CS"/>
</dbReference>
<dbReference type="SMART" id="SM01130">
    <property type="entry name" value="DHDPS"/>
    <property type="match status" value="1"/>
</dbReference>
<dbReference type="PROSITE" id="PS00665">
    <property type="entry name" value="DHDPS_1"/>
    <property type="match status" value="1"/>
</dbReference>
<evidence type="ECO:0000256" key="6">
    <source>
        <dbReference type="ARBA" id="ARBA00022490"/>
    </source>
</evidence>
<dbReference type="Gene3D" id="3.20.20.70">
    <property type="entry name" value="Aldolase class I"/>
    <property type="match status" value="1"/>
</dbReference>